<evidence type="ECO:0000313" key="1">
    <source>
        <dbReference type="EMBL" id="KAF0976704.1"/>
    </source>
</evidence>
<protein>
    <submittedName>
        <fullName evidence="1">Uncharacterized protein</fullName>
    </submittedName>
</protein>
<dbReference type="AlphaFoldDB" id="A0A6A5BRA5"/>
<evidence type="ECO:0000313" key="2">
    <source>
        <dbReference type="Proteomes" id="UP000444721"/>
    </source>
</evidence>
<dbReference type="InterPro" id="IPR005024">
    <property type="entry name" value="Snf7_fam"/>
</dbReference>
<gene>
    <name evidence="1" type="ORF">FDP41_003999</name>
</gene>
<dbReference type="VEuPathDB" id="AmoebaDB:NF0121380"/>
<dbReference type="OrthoDB" id="10266568at2759"/>
<keyword evidence="2" id="KW-1185">Reference proteome</keyword>
<dbReference type="EMBL" id="VFQX01000036">
    <property type="protein sequence ID" value="KAF0976704.1"/>
    <property type="molecule type" value="Genomic_DNA"/>
</dbReference>
<organism evidence="1 2">
    <name type="scientific">Naegleria fowleri</name>
    <name type="common">Brain eating amoeba</name>
    <dbReference type="NCBI Taxonomy" id="5763"/>
    <lineage>
        <taxon>Eukaryota</taxon>
        <taxon>Discoba</taxon>
        <taxon>Heterolobosea</taxon>
        <taxon>Tetramitia</taxon>
        <taxon>Eutetramitia</taxon>
        <taxon>Vahlkampfiidae</taxon>
        <taxon>Naegleria</taxon>
    </lineage>
</organism>
<accession>A0A6A5BRA5</accession>
<reference evidence="1 2" key="1">
    <citation type="journal article" date="2019" name="Sci. Rep.">
        <title>Nanopore sequencing improves the draft genome of the human pathogenic amoeba Naegleria fowleri.</title>
        <authorList>
            <person name="Liechti N."/>
            <person name="Schurch N."/>
            <person name="Bruggmann R."/>
            <person name="Wittwer M."/>
        </authorList>
    </citation>
    <scope>NUCLEOTIDE SEQUENCE [LARGE SCALE GENOMIC DNA]</scope>
    <source>
        <strain evidence="1 2">ATCC 30894</strain>
    </source>
</reference>
<dbReference type="Gene3D" id="6.10.140.1230">
    <property type="match status" value="1"/>
</dbReference>
<proteinExistence type="predicted"/>
<dbReference type="OMA" id="DMIFQLR"/>
<comment type="caution">
    <text evidence="1">The sequence shown here is derived from an EMBL/GenBank/DDBJ whole genome shotgun (WGS) entry which is preliminary data.</text>
</comment>
<dbReference type="Pfam" id="PF03357">
    <property type="entry name" value="Snf7"/>
    <property type="match status" value="1"/>
</dbReference>
<sequence length="198" mass="22207">MPSMDDLVFNLKFTSKQFQRASKKSEKEEKKEKDKVKMAMEKGNLEGARIHAQTAIRKKNEAINFLRLSSRIDAVASRLDTAIKMNRVTSTMGGIVKGMDKVLGSMDASKIGAILDKFEQQFEDLDVTSEYMQTSMQQTTALSTPEDEVNQLMAEVADEHGLNVSEKLGNVKTKKDDIMSVQVDELSERLAKLKSQKL</sequence>
<dbReference type="RefSeq" id="XP_044561417.1">
    <property type="nucleotide sequence ID" value="XM_044707364.1"/>
</dbReference>
<dbReference type="Proteomes" id="UP000444721">
    <property type="component" value="Unassembled WGS sequence"/>
</dbReference>
<dbReference type="GO" id="GO:0007034">
    <property type="term" value="P:vacuolar transport"/>
    <property type="evidence" value="ECO:0007669"/>
    <property type="project" value="InterPro"/>
</dbReference>
<dbReference type="VEuPathDB" id="AmoebaDB:NfTy_038840"/>
<name>A0A6A5BRA5_NAEFO</name>
<dbReference type="PANTHER" id="PTHR10476">
    <property type="entry name" value="CHARGED MULTIVESICULAR BODY PROTEIN"/>
    <property type="match status" value="1"/>
</dbReference>
<dbReference type="GeneID" id="68111217"/>
<dbReference type="VEuPathDB" id="AmoebaDB:FDP41_003999"/>